<dbReference type="Proteomes" id="UP000515237">
    <property type="component" value="Plasmid unnamed1"/>
</dbReference>
<sequence>MDPSDKGSSFSSFTTFYPVSRLNFGTILLDDYLPEVIQLVSIKEQAYKLGYLMILTKQQIKEIAEQLDSGFRCFWNMKNSDLLFVPDTVKYPEIDTEPWAKEIELLDKHKGDYTEIEPQESSDSFKIMADFVNTLPESNYLKNRLTKALNKKRPFREFKSEMDNSGEYRQMWFDFKNQEIQKWVQEKIHRAYELLTKESGA</sequence>
<gene>
    <name evidence="1" type="ORF">HUW51_00370</name>
</gene>
<keyword evidence="1" id="KW-0614">Plasmid</keyword>
<dbReference type="AlphaFoldDB" id="A0A7G7G259"/>
<proteinExistence type="predicted"/>
<dbReference type="InterPro" id="IPR005361">
    <property type="entry name" value="UPF0158"/>
</dbReference>
<dbReference type="Pfam" id="PF03682">
    <property type="entry name" value="UPF0158"/>
    <property type="match status" value="1"/>
</dbReference>
<evidence type="ECO:0000313" key="2">
    <source>
        <dbReference type="Proteomes" id="UP000515237"/>
    </source>
</evidence>
<dbReference type="EMBL" id="CP055154">
    <property type="protein sequence ID" value="QNF31243.1"/>
    <property type="molecule type" value="Genomic_DNA"/>
</dbReference>
<organism evidence="1 2">
    <name type="scientific">Adhaeribacter swui</name>
    <dbReference type="NCBI Taxonomy" id="2086471"/>
    <lineage>
        <taxon>Bacteria</taxon>
        <taxon>Pseudomonadati</taxon>
        <taxon>Bacteroidota</taxon>
        <taxon>Cytophagia</taxon>
        <taxon>Cytophagales</taxon>
        <taxon>Hymenobacteraceae</taxon>
        <taxon>Adhaeribacter</taxon>
    </lineage>
</organism>
<name>A0A7G7G259_9BACT</name>
<dbReference type="KEGG" id="aswu:HUW51_00370"/>
<geneLocation type="plasmid" evidence="1 2">
    <name>unnamed1</name>
</geneLocation>
<protein>
    <submittedName>
        <fullName evidence="1">Uncharacterized protein</fullName>
    </submittedName>
</protein>
<reference evidence="1 2" key="1">
    <citation type="journal article" date="2018" name="Int. J. Syst. Evol. Microbiol.">
        <title>Adhaeribacter swui sp. nov., isolated from wet mud.</title>
        <authorList>
            <person name="Kim D.U."/>
            <person name="Kim K.W."/>
            <person name="Kang M.S."/>
            <person name="Kim J.Y."/>
            <person name="Jang J.H."/>
            <person name="Kim M.K."/>
        </authorList>
    </citation>
    <scope>NUCLEOTIDE SEQUENCE [LARGE SCALE GENOMIC DNA]</scope>
    <source>
        <strain evidence="1 2">KCTC 52873</strain>
        <plasmid evidence="1">unnamed1</plasmid>
    </source>
</reference>
<evidence type="ECO:0000313" key="1">
    <source>
        <dbReference type="EMBL" id="QNF31243.1"/>
    </source>
</evidence>
<dbReference type="RefSeq" id="WP_185269801.1">
    <property type="nucleotide sequence ID" value="NZ_CP055154.1"/>
</dbReference>
<accession>A0A7G7G259</accession>
<keyword evidence="2" id="KW-1185">Reference proteome</keyword>